<dbReference type="AlphaFoldDB" id="A0A382QXW9"/>
<gene>
    <name evidence="2" type="ORF">METZ01_LOCUS343193</name>
</gene>
<evidence type="ECO:0000313" key="2">
    <source>
        <dbReference type="EMBL" id="SVC90339.1"/>
    </source>
</evidence>
<accession>A0A382QXW9</accession>
<organism evidence="2">
    <name type="scientific">marine metagenome</name>
    <dbReference type="NCBI Taxonomy" id="408172"/>
    <lineage>
        <taxon>unclassified sequences</taxon>
        <taxon>metagenomes</taxon>
        <taxon>ecological metagenomes</taxon>
    </lineage>
</organism>
<feature type="compositionally biased region" description="Polar residues" evidence="1">
    <location>
        <begin position="1"/>
        <end position="10"/>
    </location>
</feature>
<protein>
    <submittedName>
        <fullName evidence="2">Uncharacterized protein</fullName>
    </submittedName>
</protein>
<name>A0A382QXW9_9ZZZZ</name>
<sequence>MPEKLSTQLSDLAEEFNNVPESPEPDLDTSAPLEDGAITQVPDQSMMSEAVPLQDTPSYVGEYSDTNPIEVEGDNPEPLMVDEPVVYDNYREDPADYIFAAEKDKDKIDIASMPFADYLEWLFPPDGEKGHKDGMETLEMVWGNLMAAGYDVDIRKVKIAAALWSRRHYTGNNVQSERYILQRVPASKLISFIPPSLPVRDLDYLGDEMYLSYDQEAEDEDDADKKWIIGISAAAAIVGSILMMRK</sequence>
<dbReference type="EMBL" id="UINC01117716">
    <property type="protein sequence ID" value="SVC90339.1"/>
    <property type="molecule type" value="Genomic_DNA"/>
</dbReference>
<evidence type="ECO:0000256" key="1">
    <source>
        <dbReference type="SAM" id="MobiDB-lite"/>
    </source>
</evidence>
<proteinExistence type="predicted"/>
<feature type="region of interest" description="Disordered" evidence="1">
    <location>
        <begin position="1"/>
        <end position="49"/>
    </location>
</feature>
<reference evidence="2" key="1">
    <citation type="submission" date="2018-05" db="EMBL/GenBank/DDBJ databases">
        <authorList>
            <person name="Lanie J.A."/>
            <person name="Ng W.-L."/>
            <person name="Kazmierczak K.M."/>
            <person name="Andrzejewski T.M."/>
            <person name="Davidsen T.M."/>
            <person name="Wayne K.J."/>
            <person name="Tettelin H."/>
            <person name="Glass J.I."/>
            <person name="Rusch D."/>
            <person name="Podicherti R."/>
            <person name="Tsui H.-C.T."/>
            <person name="Winkler M.E."/>
        </authorList>
    </citation>
    <scope>NUCLEOTIDE SEQUENCE</scope>
</reference>